<keyword evidence="3 6" id="KW-0812">Transmembrane</keyword>
<reference evidence="7" key="2">
    <citation type="submission" date="2025-08" db="UniProtKB">
        <authorList>
            <consortium name="Ensembl"/>
        </authorList>
    </citation>
    <scope>IDENTIFICATION</scope>
</reference>
<dbReference type="PROSITE" id="PS50267">
    <property type="entry name" value="NA_NEUROTRAN_SYMP_3"/>
    <property type="match status" value="1"/>
</dbReference>
<sequence>MIPVIPVSYHTFPGAFMIPFLILLVLEGIPLLHLEFAIGQRLRSGSVGVWTAINPYLTGVGIASLLVSFLVGMYYNTIIAWVMWYFFNSFQS</sequence>
<accession>A0A4W5LBL8</accession>
<proteinExistence type="predicted"/>
<dbReference type="PRINTS" id="PR00176">
    <property type="entry name" value="NANEUSMPORT"/>
</dbReference>
<dbReference type="GO" id="GO:0035725">
    <property type="term" value="P:sodium ion transmembrane transport"/>
    <property type="evidence" value="ECO:0007669"/>
    <property type="project" value="TreeGrafter"/>
</dbReference>
<dbReference type="GO" id="GO:0015175">
    <property type="term" value="F:neutral L-amino acid transmembrane transporter activity"/>
    <property type="evidence" value="ECO:0007669"/>
    <property type="project" value="TreeGrafter"/>
</dbReference>
<keyword evidence="2" id="KW-0813">Transport</keyword>
<dbReference type="InterPro" id="IPR037272">
    <property type="entry name" value="SNS_sf"/>
</dbReference>
<dbReference type="Proteomes" id="UP000314982">
    <property type="component" value="Unassembled WGS sequence"/>
</dbReference>
<evidence type="ECO:0000256" key="4">
    <source>
        <dbReference type="ARBA" id="ARBA00022989"/>
    </source>
</evidence>
<dbReference type="GO" id="GO:0031526">
    <property type="term" value="C:brush border membrane"/>
    <property type="evidence" value="ECO:0007669"/>
    <property type="project" value="TreeGrafter"/>
</dbReference>
<evidence type="ECO:0000313" key="7">
    <source>
        <dbReference type="Ensembl" id="ENSHHUP00000023231.1"/>
    </source>
</evidence>
<dbReference type="AlphaFoldDB" id="A0A4W5LBL8"/>
<organism evidence="7 8">
    <name type="scientific">Hucho hucho</name>
    <name type="common">huchen</name>
    <dbReference type="NCBI Taxonomy" id="62062"/>
    <lineage>
        <taxon>Eukaryota</taxon>
        <taxon>Metazoa</taxon>
        <taxon>Chordata</taxon>
        <taxon>Craniata</taxon>
        <taxon>Vertebrata</taxon>
        <taxon>Euteleostomi</taxon>
        <taxon>Actinopterygii</taxon>
        <taxon>Neopterygii</taxon>
        <taxon>Teleostei</taxon>
        <taxon>Protacanthopterygii</taxon>
        <taxon>Salmoniformes</taxon>
        <taxon>Salmonidae</taxon>
        <taxon>Salmoninae</taxon>
        <taxon>Hucho</taxon>
    </lineage>
</organism>
<dbReference type="Ensembl" id="ENSHHUT00000024109.1">
    <property type="protein sequence ID" value="ENSHHUP00000023231.1"/>
    <property type="gene ID" value="ENSHHUG00000014569.1"/>
</dbReference>
<dbReference type="GeneTree" id="ENSGT00940000154896"/>
<evidence type="ECO:0000256" key="6">
    <source>
        <dbReference type="SAM" id="Phobius"/>
    </source>
</evidence>
<protein>
    <submittedName>
        <fullName evidence="7">Uncharacterized protein</fullName>
    </submittedName>
</protein>
<keyword evidence="8" id="KW-1185">Reference proteome</keyword>
<reference evidence="7" key="3">
    <citation type="submission" date="2025-09" db="UniProtKB">
        <authorList>
            <consortium name="Ensembl"/>
        </authorList>
    </citation>
    <scope>IDENTIFICATION</scope>
</reference>
<evidence type="ECO:0000256" key="3">
    <source>
        <dbReference type="ARBA" id="ARBA00022692"/>
    </source>
</evidence>
<evidence type="ECO:0000256" key="5">
    <source>
        <dbReference type="ARBA" id="ARBA00023136"/>
    </source>
</evidence>
<name>A0A4W5LBL8_9TELE</name>
<comment type="subcellular location">
    <subcellularLocation>
        <location evidence="1">Membrane</location>
        <topology evidence="1">Multi-pass membrane protein</topology>
    </subcellularLocation>
</comment>
<dbReference type="STRING" id="62062.ENSHHUP00000023231"/>
<feature type="transmembrane region" description="Helical" evidence="6">
    <location>
        <begin position="12"/>
        <end position="34"/>
    </location>
</feature>
<evidence type="ECO:0000256" key="1">
    <source>
        <dbReference type="ARBA" id="ARBA00004141"/>
    </source>
</evidence>
<evidence type="ECO:0000313" key="8">
    <source>
        <dbReference type="Proteomes" id="UP000314982"/>
    </source>
</evidence>
<keyword evidence="4 6" id="KW-1133">Transmembrane helix</keyword>
<feature type="transmembrane region" description="Helical" evidence="6">
    <location>
        <begin position="55"/>
        <end position="87"/>
    </location>
</feature>
<dbReference type="Pfam" id="PF00209">
    <property type="entry name" value="SNF"/>
    <property type="match status" value="1"/>
</dbReference>
<reference evidence="8" key="1">
    <citation type="submission" date="2018-06" db="EMBL/GenBank/DDBJ databases">
        <title>Genome assembly of Danube salmon.</title>
        <authorList>
            <person name="Macqueen D.J."/>
            <person name="Gundappa M.K."/>
        </authorList>
    </citation>
    <scope>NUCLEOTIDE SEQUENCE [LARGE SCALE GENOMIC DNA]</scope>
</reference>
<dbReference type="PANTHER" id="PTHR11616">
    <property type="entry name" value="SODIUM/CHLORIDE DEPENDENT TRANSPORTER"/>
    <property type="match status" value="1"/>
</dbReference>
<dbReference type="PANTHER" id="PTHR11616:SF125">
    <property type="entry name" value="SODIUM-DEPENDENT NEUTRAL AMINO ACID TRANSPORTER B(0)AT1"/>
    <property type="match status" value="1"/>
</dbReference>
<keyword evidence="5 6" id="KW-0472">Membrane</keyword>
<dbReference type="SUPFAM" id="SSF161070">
    <property type="entry name" value="SNF-like"/>
    <property type="match status" value="1"/>
</dbReference>
<dbReference type="InterPro" id="IPR000175">
    <property type="entry name" value="Na/ntran_symport"/>
</dbReference>
<evidence type="ECO:0000256" key="2">
    <source>
        <dbReference type="ARBA" id="ARBA00022448"/>
    </source>
</evidence>